<keyword evidence="3" id="KW-0255">Endonuclease</keyword>
<dbReference type="Pfam" id="PF03372">
    <property type="entry name" value="Exo_endo_phos"/>
    <property type="match status" value="1"/>
</dbReference>
<sequence>MKKITVSTFFMILLLSTAFVSCNSGKGMKENSDEENLESSEEQNIIRFLSYNIHHCNPPGTKDVINLDAIVNTISAQKPDIVALQEVDVDTKRSGEGNQAEMIAKKLNMNYFFAKAINYDGGGYGVAILSKFPLLETKVHELPTKGNEEDRVLATATIEIAPDTHILFGNTHLNSSKSSENRMLQMKEIVTISNKAKDMDIVIAGDFNATPDSDVMKISDATFTNTCENCKPTFPATKPTKIIDYIVYKANKSNMSVEKVDVINDGYSSDHRPVLADIKFSN</sequence>
<feature type="domain" description="Endonuclease/exonuclease/phosphatase" evidence="2">
    <location>
        <begin position="49"/>
        <end position="271"/>
    </location>
</feature>
<evidence type="ECO:0000313" key="4">
    <source>
        <dbReference type="Proteomes" id="UP001597532"/>
    </source>
</evidence>
<dbReference type="GO" id="GO:0004519">
    <property type="term" value="F:endonuclease activity"/>
    <property type="evidence" value="ECO:0007669"/>
    <property type="project" value="UniProtKB-KW"/>
</dbReference>
<feature type="chain" id="PRO_5046244403" evidence="1">
    <location>
        <begin position="21"/>
        <end position="282"/>
    </location>
</feature>
<dbReference type="RefSeq" id="WP_251805908.1">
    <property type="nucleotide sequence ID" value="NZ_CP166679.1"/>
</dbReference>
<dbReference type="InterPro" id="IPR036691">
    <property type="entry name" value="Endo/exonu/phosph_ase_sf"/>
</dbReference>
<dbReference type="SUPFAM" id="SSF56219">
    <property type="entry name" value="DNase I-like"/>
    <property type="match status" value="1"/>
</dbReference>
<keyword evidence="4" id="KW-1185">Reference proteome</keyword>
<keyword evidence="1" id="KW-0732">Signal</keyword>
<dbReference type="InterPro" id="IPR005135">
    <property type="entry name" value="Endo/exonuclease/phosphatase"/>
</dbReference>
<dbReference type="PROSITE" id="PS51257">
    <property type="entry name" value="PROKAR_LIPOPROTEIN"/>
    <property type="match status" value="1"/>
</dbReference>
<dbReference type="InterPro" id="IPR051916">
    <property type="entry name" value="GPI-anchor_lipid_remodeler"/>
</dbReference>
<evidence type="ECO:0000256" key="1">
    <source>
        <dbReference type="SAM" id="SignalP"/>
    </source>
</evidence>
<comment type="caution">
    <text evidence="3">The sequence shown here is derived from an EMBL/GenBank/DDBJ whole genome shotgun (WGS) entry which is preliminary data.</text>
</comment>
<feature type="signal peptide" evidence="1">
    <location>
        <begin position="1"/>
        <end position="20"/>
    </location>
</feature>
<dbReference type="Proteomes" id="UP001597532">
    <property type="component" value="Unassembled WGS sequence"/>
</dbReference>
<evidence type="ECO:0000313" key="3">
    <source>
        <dbReference type="EMBL" id="MFD2790068.1"/>
    </source>
</evidence>
<name>A0ABW5VEL9_9FLAO</name>
<organism evidence="3 4">
    <name type="scientific">Arenibacter antarcticus</name>
    <dbReference type="NCBI Taxonomy" id="2040469"/>
    <lineage>
        <taxon>Bacteria</taxon>
        <taxon>Pseudomonadati</taxon>
        <taxon>Bacteroidota</taxon>
        <taxon>Flavobacteriia</taxon>
        <taxon>Flavobacteriales</taxon>
        <taxon>Flavobacteriaceae</taxon>
        <taxon>Arenibacter</taxon>
    </lineage>
</organism>
<dbReference type="Gene3D" id="3.60.10.10">
    <property type="entry name" value="Endonuclease/exonuclease/phosphatase"/>
    <property type="match status" value="1"/>
</dbReference>
<accession>A0ABW5VEL9</accession>
<evidence type="ECO:0000259" key="2">
    <source>
        <dbReference type="Pfam" id="PF03372"/>
    </source>
</evidence>
<reference evidence="4" key="1">
    <citation type="journal article" date="2019" name="Int. J. Syst. Evol. Microbiol.">
        <title>The Global Catalogue of Microorganisms (GCM) 10K type strain sequencing project: providing services to taxonomists for standard genome sequencing and annotation.</title>
        <authorList>
            <consortium name="The Broad Institute Genomics Platform"/>
            <consortium name="The Broad Institute Genome Sequencing Center for Infectious Disease"/>
            <person name="Wu L."/>
            <person name="Ma J."/>
        </authorList>
    </citation>
    <scope>NUCLEOTIDE SEQUENCE [LARGE SCALE GENOMIC DNA]</scope>
    <source>
        <strain evidence="4">KCTC 52924</strain>
    </source>
</reference>
<keyword evidence="3" id="KW-0540">Nuclease</keyword>
<protein>
    <submittedName>
        <fullName evidence="3">Endonuclease/exonuclease/phosphatase family protein</fullName>
    </submittedName>
</protein>
<dbReference type="EMBL" id="JBHUOK010000030">
    <property type="protein sequence ID" value="MFD2790068.1"/>
    <property type="molecule type" value="Genomic_DNA"/>
</dbReference>
<dbReference type="PANTHER" id="PTHR14859:SF15">
    <property type="entry name" value="ENDONUCLEASE_EXONUCLEASE_PHOSPHATASE DOMAIN-CONTAINING PROTEIN"/>
    <property type="match status" value="1"/>
</dbReference>
<gene>
    <name evidence="3" type="ORF">ACFS1K_09860</name>
</gene>
<dbReference type="PANTHER" id="PTHR14859">
    <property type="entry name" value="CALCOFLUOR WHITE HYPERSENSITIVE PROTEIN PRECURSOR"/>
    <property type="match status" value="1"/>
</dbReference>
<proteinExistence type="predicted"/>
<keyword evidence="3" id="KW-0378">Hydrolase</keyword>